<proteinExistence type="predicted"/>
<evidence type="ECO:0000313" key="1">
    <source>
        <dbReference type="EMBL" id="CAG8783122.1"/>
    </source>
</evidence>
<dbReference type="AlphaFoldDB" id="A0A9N9JK17"/>
<name>A0A9N9JK17_9GLOM</name>
<accession>A0A9N9JK17</accession>
<reference evidence="1" key="1">
    <citation type="submission" date="2021-06" db="EMBL/GenBank/DDBJ databases">
        <authorList>
            <person name="Kallberg Y."/>
            <person name="Tangrot J."/>
            <person name="Rosling A."/>
        </authorList>
    </citation>
    <scope>NUCLEOTIDE SEQUENCE</scope>
    <source>
        <strain evidence="1">IN212</strain>
    </source>
</reference>
<feature type="non-terminal residue" evidence="1">
    <location>
        <position position="150"/>
    </location>
</feature>
<dbReference type="Proteomes" id="UP000789396">
    <property type="component" value="Unassembled WGS sequence"/>
</dbReference>
<dbReference type="EMBL" id="CAJVPZ010054424">
    <property type="protein sequence ID" value="CAG8783122.1"/>
    <property type="molecule type" value="Genomic_DNA"/>
</dbReference>
<feature type="non-terminal residue" evidence="1">
    <location>
        <position position="1"/>
    </location>
</feature>
<organism evidence="1 2">
    <name type="scientific">Racocetra fulgida</name>
    <dbReference type="NCBI Taxonomy" id="60492"/>
    <lineage>
        <taxon>Eukaryota</taxon>
        <taxon>Fungi</taxon>
        <taxon>Fungi incertae sedis</taxon>
        <taxon>Mucoromycota</taxon>
        <taxon>Glomeromycotina</taxon>
        <taxon>Glomeromycetes</taxon>
        <taxon>Diversisporales</taxon>
        <taxon>Gigasporaceae</taxon>
        <taxon>Racocetra</taxon>
    </lineage>
</organism>
<keyword evidence="2" id="KW-1185">Reference proteome</keyword>
<protein>
    <submittedName>
        <fullName evidence="1">13317_t:CDS:1</fullName>
    </submittedName>
</protein>
<sequence length="150" mass="17929">AFKEFGMDLEMEFKRDIEAIQYLGNKVYRNNKQKHPEIHRQYQLWHDQHQKASQTYNTALQPDLYRLFANEYIEDVINLARFYHVKPPKMALITDQKFSKNNKWFLQVQQELTNLRVNLITLDPIKDNLQKHVPETGRFIEKVQQSPVGG</sequence>
<evidence type="ECO:0000313" key="2">
    <source>
        <dbReference type="Proteomes" id="UP000789396"/>
    </source>
</evidence>
<gene>
    <name evidence="1" type="ORF">RFULGI_LOCUS16007</name>
</gene>
<comment type="caution">
    <text evidence="1">The sequence shown here is derived from an EMBL/GenBank/DDBJ whole genome shotgun (WGS) entry which is preliminary data.</text>
</comment>